<feature type="signal peptide" evidence="2">
    <location>
        <begin position="1"/>
        <end position="22"/>
    </location>
</feature>
<reference evidence="3" key="1">
    <citation type="submission" date="2021-01" db="EMBL/GenBank/DDBJ databases">
        <authorList>
            <person name="Corre E."/>
            <person name="Pelletier E."/>
            <person name="Niang G."/>
            <person name="Scheremetjew M."/>
            <person name="Finn R."/>
            <person name="Kale V."/>
            <person name="Holt S."/>
            <person name="Cochrane G."/>
            <person name="Meng A."/>
            <person name="Brown T."/>
            <person name="Cohen L."/>
        </authorList>
    </citation>
    <scope>NUCLEOTIDE SEQUENCE</scope>
    <source>
        <strain evidence="3">CCMP3105</strain>
    </source>
</reference>
<keyword evidence="2" id="KW-0732">Signal</keyword>
<keyword evidence="1" id="KW-1133">Transmembrane helix</keyword>
<feature type="chain" id="PRO_5031219653" description="EGF-like domain-containing protein" evidence="2">
    <location>
        <begin position="23"/>
        <end position="303"/>
    </location>
</feature>
<feature type="transmembrane region" description="Helical" evidence="1">
    <location>
        <begin position="267"/>
        <end position="284"/>
    </location>
</feature>
<evidence type="ECO:0000256" key="2">
    <source>
        <dbReference type="SAM" id="SignalP"/>
    </source>
</evidence>
<sequence>MMRLASAWLALLGLGELTEVGADERCTAPTGGVIPLVNWACTEDTGRCFSWMNAECINGWCECKTDECIMHGQCVRRGDCPSLTGGTCAIKDCYKWRNASCSESSVSVREAQCTCGPGTCPVEGECRPPGTCAKSTDGSCQVWSCHAWRKATCSVQGMPDLNEEARCMCGVGHCPINGECVPDGSCPRYARSMCAVFSTLGLFPCSTGDCNLETGYCECPEGECYLDGQCVPATEAAIKRSRAWGSAQAPPVKAGRSEAFRMACGRALLLALATAVVSALWVLVKCRMRRRSAPAPDYECLEG</sequence>
<keyword evidence="1" id="KW-0472">Membrane</keyword>
<accession>A0A7S4Q695</accession>
<evidence type="ECO:0000256" key="1">
    <source>
        <dbReference type="SAM" id="Phobius"/>
    </source>
</evidence>
<dbReference type="AlphaFoldDB" id="A0A7S4Q695"/>
<keyword evidence="1" id="KW-0812">Transmembrane</keyword>
<protein>
    <recommendedName>
        <fullName evidence="4">EGF-like domain-containing protein</fullName>
    </recommendedName>
</protein>
<evidence type="ECO:0000313" key="3">
    <source>
        <dbReference type="EMBL" id="CAE4573747.1"/>
    </source>
</evidence>
<name>A0A7S4Q695_9DINO</name>
<dbReference type="EMBL" id="HBNR01020109">
    <property type="protein sequence ID" value="CAE4573747.1"/>
    <property type="molecule type" value="Transcribed_RNA"/>
</dbReference>
<proteinExistence type="predicted"/>
<gene>
    <name evidence="3" type="ORF">AMON00008_LOCUS13366</name>
</gene>
<organism evidence="3">
    <name type="scientific">Alexandrium monilatum</name>
    <dbReference type="NCBI Taxonomy" id="311494"/>
    <lineage>
        <taxon>Eukaryota</taxon>
        <taxon>Sar</taxon>
        <taxon>Alveolata</taxon>
        <taxon>Dinophyceae</taxon>
        <taxon>Gonyaulacales</taxon>
        <taxon>Pyrocystaceae</taxon>
        <taxon>Alexandrium</taxon>
    </lineage>
</organism>
<evidence type="ECO:0008006" key="4">
    <source>
        <dbReference type="Google" id="ProtNLM"/>
    </source>
</evidence>